<dbReference type="Gene3D" id="3.60.130.30">
    <property type="match status" value="1"/>
</dbReference>
<feature type="non-terminal residue" evidence="1">
    <location>
        <position position="314"/>
    </location>
</feature>
<comment type="caution">
    <text evidence="1">The sequence shown here is derived from an EMBL/GenBank/DDBJ whole genome shotgun (WGS) entry which is preliminary data.</text>
</comment>
<sequence>MHRNKTLVFTNIDSNSKFYSNHTRLFLFKLQQKARSAFMRLRNRSKKITSRLIGSTKRTQAKVAKLSKNVIPQHLIDNLMTTTIELKKNYPPPTENSSRGIKNVHYFGTWRKSMKRPQVIRETNEHARVWMECNQELFKILDMYMKREFPAMYSKYLDSKLPIGVERMFPPFNCCAINFGLSKEAHYDKSDPHFGHCVVIPFGTYTGGEVDLEECDAEVDVQPGDLISFVASDILHKNMPLQSGQRWSLTFFNYQSATQSTTPIRRTHTPNTTRLPQRTPLKSIKIDLQIDYRLLLSATISYVHNKKQTFINET</sequence>
<name>A0AAW2YLL4_9EUKA</name>
<dbReference type="AlphaFoldDB" id="A0AAW2YLL4"/>
<evidence type="ECO:0008006" key="3">
    <source>
        <dbReference type="Google" id="ProtNLM"/>
    </source>
</evidence>
<gene>
    <name evidence="1" type="ORF">AKO1_001666</name>
</gene>
<evidence type="ECO:0000313" key="2">
    <source>
        <dbReference type="Proteomes" id="UP001431209"/>
    </source>
</evidence>
<dbReference type="Proteomes" id="UP001431209">
    <property type="component" value="Unassembled WGS sequence"/>
</dbReference>
<proteinExistence type="predicted"/>
<evidence type="ECO:0000313" key="1">
    <source>
        <dbReference type="EMBL" id="KAL0478142.1"/>
    </source>
</evidence>
<accession>A0AAW2YLL4</accession>
<dbReference type="EMBL" id="JAOPGA020000312">
    <property type="protein sequence ID" value="KAL0478142.1"/>
    <property type="molecule type" value="Genomic_DNA"/>
</dbReference>
<protein>
    <recommendedName>
        <fullName evidence="3">Fe2OG dioxygenase domain-containing protein</fullName>
    </recommendedName>
</protein>
<keyword evidence="2" id="KW-1185">Reference proteome</keyword>
<organism evidence="1 2">
    <name type="scientific">Acrasis kona</name>
    <dbReference type="NCBI Taxonomy" id="1008807"/>
    <lineage>
        <taxon>Eukaryota</taxon>
        <taxon>Discoba</taxon>
        <taxon>Heterolobosea</taxon>
        <taxon>Tetramitia</taxon>
        <taxon>Eutetramitia</taxon>
        <taxon>Acrasidae</taxon>
        <taxon>Acrasis</taxon>
    </lineage>
</organism>
<reference evidence="1 2" key="1">
    <citation type="submission" date="2024-03" db="EMBL/GenBank/DDBJ databases">
        <title>The Acrasis kona genome and developmental transcriptomes reveal deep origins of eukaryotic multicellular pathways.</title>
        <authorList>
            <person name="Sheikh S."/>
            <person name="Fu C.-J."/>
            <person name="Brown M.W."/>
            <person name="Baldauf S.L."/>
        </authorList>
    </citation>
    <scope>NUCLEOTIDE SEQUENCE [LARGE SCALE GENOMIC DNA]</scope>
    <source>
        <strain evidence="1 2">ATCC MYA-3509</strain>
    </source>
</reference>